<dbReference type="RefSeq" id="WP_122192167.1">
    <property type="nucleotide sequence ID" value="NZ_RFFH01000040.1"/>
</dbReference>
<evidence type="ECO:0000256" key="4">
    <source>
        <dbReference type="ARBA" id="ARBA00023125"/>
    </source>
</evidence>
<dbReference type="Gene3D" id="1.10.1740.10">
    <property type="match status" value="1"/>
</dbReference>
<evidence type="ECO:0000313" key="11">
    <source>
        <dbReference type="Proteomes" id="UP000279275"/>
    </source>
</evidence>
<reference evidence="10 11" key="1">
    <citation type="submission" date="2018-10" db="EMBL/GenBank/DDBJ databases">
        <title>Isolation from cow dung.</title>
        <authorList>
            <person name="Ling L."/>
        </authorList>
    </citation>
    <scope>NUCLEOTIDE SEQUENCE [LARGE SCALE GENOMIC DNA]</scope>
    <source>
        <strain evidence="10 11">NEAU-LL90</strain>
    </source>
</reference>
<feature type="domain" description="RNA polymerase sigma-70 region 2" evidence="7">
    <location>
        <begin position="10"/>
        <end position="76"/>
    </location>
</feature>
<dbReference type="Gene3D" id="1.10.10.10">
    <property type="entry name" value="Winged helix-like DNA-binding domain superfamily/Winged helix DNA-binding domain"/>
    <property type="match status" value="1"/>
</dbReference>
<evidence type="ECO:0000256" key="2">
    <source>
        <dbReference type="ARBA" id="ARBA00023015"/>
    </source>
</evidence>
<comment type="similarity">
    <text evidence="1">Belongs to the sigma-70 factor family. ECF subfamily.</text>
</comment>
<dbReference type="InterPro" id="IPR046531">
    <property type="entry name" value="DUF6596"/>
</dbReference>
<dbReference type="GO" id="GO:0006352">
    <property type="term" value="P:DNA-templated transcription initiation"/>
    <property type="evidence" value="ECO:0007669"/>
    <property type="project" value="InterPro"/>
</dbReference>
<dbReference type="InterPro" id="IPR014284">
    <property type="entry name" value="RNA_pol_sigma-70_dom"/>
</dbReference>
<dbReference type="SUPFAM" id="SSF88946">
    <property type="entry name" value="Sigma2 domain of RNA polymerase sigma factors"/>
    <property type="match status" value="1"/>
</dbReference>
<evidence type="ECO:0000259" key="7">
    <source>
        <dbReference type="Pfam" id="PF04542"/>
    </source>
</evidence>
<name>A0A3M2KPM6_9NOCA</name>
<dbReference type="InterPro" id="IPR007627">
    <property type="entry name" value="RNA_pol_sigma70_r2"/>
</dbReference>
<dbReference type="PANTHER" id="PTHR47756:SF2">
    <property type="entry name" value="BLL6612 PROTEIN"/>
    <property type="match status" value="1"/>
</dbReference>
<dbReference type="EMBL" id="RFFH01000040">
    <property type="protein sequence ID" value="RMI27617.1"/>
    <property type="molecule type" value="Genomic_DNA"/>
</dbReference>
<dbReference type="SUPFAM" id="SSF88659">
    <property type="entry name" value="Sigma3 and sigma4 domains of RNA polymerase sigma factors"/>
    <property type="match status" value="1"/>
</dbReference>
<evidence type="ECO:0000259" key="9">
    <source>
        <dbReference type="Pfam" id="PF20239"/>
    </source>
</evidence>
<keyword evidence="11" id="KW-1185">Reference proteome</keyword>
<protein>
    <submittedName>
        <fullName evidence="10">Sigma-70 family RNA polymerase sigma factor</fullName>
    </submittedName>
</protein>
<dbReference type="GO" id="GO:0003677">
    <property type="term" value="F:DNA binding"/>
    <property type="evidence" value="ECO:0007669"/>
    <property type="project" value="UniProtKB-KW"/>
</dbReference>
<feature type="domain" description="DUF6596" evidence="9">
    <location>
        <begin position="183"/>
        <end position="283"/>
    </location>
</feature>
<dbReference type="NCBIfam" id="TIGR02937">
    <property type="entry name" value="sigma70-ECF"/>
    <property type="match status" value="1"/>
</dbReference>
<comment type="caution">
    <text evidence="10">The sequence shown here is derived from an EMBL/GenBank/DDBJ whole genome shotgun (WGS) entry which is preliminary data.</text>
</comment>
<keyword evidence="2" id="KW-0805">Transcription regulation</keyword>
<keyword evidence="3" id="KW-0731">Sigma factor</keyword>
<dbReference type="InterPro" id="IPR013324">
    <property type="entry name" value="RNA_pol_sigma_r3/r4-like"/>
</dbReference>
<evidence type="ECO:0000259" key="8">
    <source>
        <dbReference type="Pfam" id="PF08281"/>
    </source>
</evidence>
<gene>
    <name evidence="10" type="ORF">EBN03_33425</name>
</gene>
<organism evidence="10 11">
    <name type="scientific">Nocardia stercoris</name>
    <dbReference type="NCBI Taxonomy" id="2483361"/>
    <lineage>
        <taxon>Bacteria</taxon>
        <taxon>Bacillati</taxon>
        <taxon>Actinomycetota</taxon>
        <taxon>Actinomycetes</taxon>
        <taxon>Mycobacteriales</taxon>
        <taxon>Nocardiaceae</taxon>
        <taxon>Nocardia</taxon>
    </lineage>
</organism>
<dbReference type="PANTHER" id="PTHR47756">
    <property type="entry name" value="BLL6612 PROTEIN-RELATED"/>
    <property type="match status" value="1"/>
</dbReference>
<dbReference type="Proteomes" id="UP000279275">
    <property type="component" value="Unassembled WGS sequence"/>
</dbReference>
<dbReference type="GO" id="GO:0016987">
    <property type="term" value="F:sigma factor activity"/>
    <property type="evidence" value="ECO:0007669"/>
    <property type="project" value="UniProtKB-KW"/>
</dbReference>
<dbReference type="InterPro" id="IPR036388">
    <property type="entry name" value="WH-like_DNA-bd_sf"/>
</dbReference>
<sequence length="414" mass="45568">MSTPERLGDLLRELAPQVLGVLLRRYGGFEECEDAVQEALLAAATQWPAEGIPENPRSWLITVAARRLVDQVRSEQARRRREVTASVRETPDTDLAPPPGDESPGDRDDTLALLFLCCHPALTPASQVALTLRAVGGLTTAEVARAFLVPEATMAPRISRAKQRIRAAGASFAVPNAQEWAERLDAVLHVLYLIFNEGYTASSGPDLHRGELTSEAIRLTRMLYRSLPDDGEVAGLLALMLLTDARRSARTCPDGALIPLAEQDRSRWDATMIEEGSTLLTNAMAASPLGPYQLQAAIAALHVQAPRAEDTDWDQICILYEILRRIAPNPMVTLNYAVAVAMTRGPETGLELLETLDSDSRIARHHRLHAVRAHLQELAGEYSAALANYRLAARLTTSLPEQRYLWNRADKLDR</sequence>
<dbReference type="Pfam" id="PF20239">
    <property type="entry name" value="DUF6596"/>
    <property type="match status" value="1"/>
</dbReference>
<keyword evidence="4" id="KW-0238">DNA-binding</keyword>
<evidence type="ECO:0000313" key="10">
    <source>
        <dbReference type="EMBL" id="RMI27617.1"/>
    </source>
</evidence>
<feature type="region of interest" description="Disordered" evidence="6">
    <location>
        <begin position="79"/>
        <end position="105"/>
    </location>
</feature>
<dbReference type="OrthoDB" id="9780299at2"/>
<evidence type="ECO:0000256" key="6">
    <source>
        <dbReference type="SAM" id="MobiDB-lite"/>
    </source>
</evidence>
<dbReference type="Pfam" id="PF08281">
    <property type="entry name" value="Sigma70_r4_2"/>
    <property type="match status" value="1"/>
</dbReference>
<dbReference type="InterPro" id="IPR013325">
    <property type="entry name" value="RNA_pol_sigma_r2"/>
</dbReference>
<proteinExistence type="inferred from homology"/>
<dbReference type="InterPro" id="IPR013249">
    <property type="entry name" value="RNA_pol_sigma70_r4_t2"/>
</dbReference>
<dbReference type="Pfam" id="PF04542">
    <property type="entry name" value="Sigma70_r2"/>
    <property type="match status" value="1"/>
</dbReference>
<keyword evidence="5" id="KW-0804">Transcription</keyword>
<dbReference type="AlphaFoldDB" id="A0A3M2KPM6"/>
<evidence type="ECO:0000256" key="3">
    <source>
        <dbReference type="ARBA" id="ARBA00023082"/>
    </source>
</evidence>
<evidence type="ECO:0000256" key="1">
    <source>
        <dbReference type="ARBA" id="ARBA00010641"/>
    </source>
</evidence>
<feature type="domain" description="RNA polymerase sigma factor 70 region 4 type 2" evidence="8">
    <location>
        <begin position="114"/>
        <end position="165"/>
    </location>
</feature>
<evidence type="ECO:0000256" key="5">
    <source>
        <dbReference type="ARBA" id="ARBA00023163"/>
    </source>
</evidence>
<accession>A0A3M2KPM6</accession>